<name>A0A0A9AYG1_ARUDO</name>
<reference evidence="1" key="2">
    <citation type="journal article" date="2015" name="Data Brief">
        <title>Shoot transcriptome of the giant reed, Arundo donax.</title>
        <authorList>
            <person name="Barrero R.A."/>
            <person name="Guerrero F.D."/>
            <person name="Moolhuijzen P."/>
            <person name="Goolsby J.A."/>
            <person name="Tidwell J."/>
            <person name="Bellgard S.E."/>
            <person name="Bellgard M.I."/>
        </authorList>
    </citation>
    <scope>NUCLEOTIDE SEQUENCE</scope>
    <source>
        <tissue evidence="1">Shoot tissue taken approximately 20 cm above the soil surface</tissue>
    </source>
</reference>
<reference evidence="1" key="1">
    <citation type="submission" date="2014-09" db="EMBL/GenBank/DDBJ databases">
        <authorList>
            <person name="Magalhaes I.L.F."/>
            <person name="Oliveira U."/>
            <person name="Santos F.R."/>
            <person name="Vidigal T.H.D.A."/>
            <person name="Brescovit A.D."/>
            <person name="Santos A.J."/>
        </authorList>
    </citation>
    <scope>NUCLEOTIDE SEQUENCE</scope>
    <source>
        <tissue evidence="1">Shoot tissue taken approximately 20 cm above the soil surface</tissue>
    </source>
</reference>
<organism evidence="1">
    <name type="scientific">Arundo donax</name>
    <name type="common">Giant reed</name>
    <name type="synonym">Donax arundinaceus</name>
    <dbReference type="NCBI Taxonomy" id="35708"/>
    <lineage>
        <taxon>Eukaryota</taxon>
        <taxon>Viridiplantae</taxon>
        <taxon>Streptophyta</taxon>
        <taxon>Embryophyta</taxon>
        <taxon>Tracheophyta</taxon>
        <taxon>Spermatophyta</taxon>
        <taxon>Magnoliopsida</taxon>
        <taxon>Liliopsida</taxon>
        <taxon>Poales</taxon>
        <taxon>Poaceae</taxon>
        <taxon>PACMAD clade</taxon>
        <taxon>Arundinoideae</taxon>
        <taxon>Arundineae</taxon>
        <taxon>Arundo</taxon>
    </lineage>
</organism>
<proteinExistence type="predicted"/>
<evidence type="ECO:0000313" key="1">
    <source>
        <dbReference type="EMBL" id="JAD54933.1"/>
    </source>
</evidence>
<protein>
    <submittedName>
        <fullName evidence="1">Hsp101</fullName>
    </submittedName>
</protein>
<sequence length="70" mass="7313">MYSDISVRTSRFLSSNSCSARALASSVLPAPVGPRKRNEPVGCCGRPRPDLDLKTASATALTASCCPTTL</sequence>
<dbReference type="EMBL" id="GBRH01242962">
    <property type="protein sequence ID" value="JAD54933.1"/>
    <property type="molecule type" value="Transcribed_RNA"/>
</dbReference>
<dbReference type="AlphaFoldDB" id="A0A0A9AYG1"/>
<accession>A0A0A9AYG1</accession>